<reference evidence="6" key="1">
    <citation type="submission" date="2021-11" db="EMBL/GenBank/DDBJ databases">
        <title>Clostridia strains as spoilage organisms.</title>
        <authorList>
            <person name="Wambui J."/>
            <person name="Stevens M.J.A."/>
            <person name="Stephan R."/>
        </authorList>
    </citation>
    <scope>NUCLEOTIDE SEQUENCE</scope>
    <source>
        <strain evidence="6">CF009</strain>
    </source>
</reference>
<sequence>MLNVNVKNIDMKFNTSNEVFAPRNVDKGTLAMLSIIEFKNDDKVLDLGCGYGIVGILSAKIVGATNVVMTDIDSRAVELTRENIDLNNVKGIEVYQSDGFKNINEKDLTLIISNPPYHSDFSVPKEFIEKGFNRLAIGGRIYMVTKRKDWYKNKLVSIFGGVKITEIDGYYVFMAEKKTTTYSSKKKLKL</sequence>
<dbReference type="PANTHER" id="PTHR47816:SF4">
    <property type="entry name" value="RIBOSOMAL RNA SMALL SUBUNIT METHYLTRANSFERASE C"/>
    <property type="match status" value="1"/>
</dbReference>
<dbReference type="EMBL" id="CP086239">
    <property type="protein sequence ID" value="WAG61063.1"/>
    <property type="molecule type" value="Genomic_DNA"/>
</dbReference>
<evidence type="ECO:0000259" key="5">
    <source>
        <dbReference type="Pfam" id="PF05175"/>
    </source>
</evidence>
<keyword evidence="3 6" id="KW-0489">Methyltransferase</keyword>
<keyword evidence="4" id="KW-0808">Transferase</keyword>
<name>A0AA47EIX8_9CLOT</name>
<dbReference type="RefSeq" id="WP_216125548.1">
    <property type="nucleotide sequence ID" value="NZ_CP086239.1"/>
</dbReference>
<proteinExistence type="predicted"/>
<feature type="domain" description="Methyltransferase small" evidence="5">
    <location>
        <begin position="11"/>
        <end position="172"/>
    </location>
</feature>
<dbReference type="PANTHER" id="PTHR47816">
    <property type="entry name" value="RIBOSOMAL RNA SMALL SUBUNIT METHYLTRANSFERASE C"/>
    <property type="match status" value="1"/>
</dbReference>
<evidence type="ECO:0000313" key="7">
    <source>
        <dbReference type="Proteomes" id="UP001164733"/>
    </source>
</evidence>
<dbReference type="Proteomes" id="UP001164733">
    <property type="component" value="Chromosome"/>
</dbReference>
<dbReference type="GO" id="GO:0032259">
    <property type="term" value="P:methylation"/>
    <property type="evidence" value="ECO:0007669"/>
    <property type="project" value="UniProtKB-KW"/>
</dbReference>
<dbReference type="GO" id="GO:0008170">
    <property type="term" value="F:N-methyltransferase activity"/>
    <property type="evidence" value="ECO:0007669"/>
    <property type="project" value="UniProtKB-ARBA"/>
</dbReference>
<protein>
    <submittedName>
        <fullName evidence="6">Methyltransferase</fullName>
    </submittedName>
</protein>
<dbReference type="GO" id="GO:0006364">
    <property type="term" value="P:rRNA processing"/>
    <property type="evidence" value="ECO:0007669"/>
    <property type="project" value="UniProtKB-KW"/>
</dbReference>
<evidence type="ECO:0000256" key="3">
    <source>
        <dbReference type="ARBA" id="ARBA00022603"/>
    </source>
</evidence>
<dbReference type="InterPro" id="IPR007848">
    <property type="entry name" value="Small_mtfrase_dom"/>
</dbReference>
<evidence type="ECO:0000256" key="4">
    <source>
        <dbReference type="ARBA" id="ARBA00022679"/>
    </source>
</evidence>
<dbReference type="AlphaFoldDB" id="A0AA47EIX8"/>
<dbReference type="InterPro" id="IPR002052">
    <property type="entry name" value="DNA_methylase_N6_adenine_CS"/>
</dbReference>
<keyword evidence="1" id="KW-0963">Cytoplasm</keyword>
<evidence type="ECO:0000256" key="2">
    <source>
        <dbReference type="ARBA" id="ARBA00022552"/>
    </source>
</evidence>
<dbReference type="CDD" id="cd02440">
    <property type="entry name" value="AdoMet_MTases"/>
    <property type="match status" value="1"/>
</dbReference>
<dbReference type="GO" id="GO:0008757">
    <property type="term" value="F:S-adenosylmethionine-dependent methyltransferase activity"/>
    <property type="evidence" value="ECO:0007669"/>
    <property type="project" value="InterPro"/>
</dbReference>
<evidence type="ECO:0000313" key="6">
    <source>
        <dbReference type="EMBL" id="WAG61063.1"/>
    </source>
</evidence>
<accession>A0AA47EIX8</accession>
<gene>
    <name evidence="6" type="ORF">LL038_02075</name>
</gene>
<organism evidence="6 7">
    <name type="scientific">Clostridium estertheticum</name>
    <dbReference type="NCBI Taxonomy" id="238834"/>
    <lineage>
        <taxon>Bacteria</taxon>
        <taxon>Bacillati</taxon>
        <taxon>Bacillota</taxon>
        <taxon>Clostridia</taxon>
        <taxon>Eubacteriales</taxon>
        <taxon>Clostridiaceae</taxon>
        <taxon>Clostridium</taxon>
    </lineage>
</organism>
<dbReference type="GO" id="GO:0003676">
    <property type="term" value="F:nucleic acid binding"/>
    <property type="evidence" value="ECO:0007669"/>
    <property type="project" value="InterPro"/>
</dbReference>
<dbReference type="Pfam" id="PF05175">
    <property type="entry name" value="MTS"/>
    <property type="match status" value="1"/>
</dbReference>
<dbReference type="InterPro" id="IPR046977">
    <property type="entry name" value="RsmC/RlmG"/>
</dbReference>
<dbReference type="PROSITE" id="PS00092">
    <property type="entry name" value="N6_MTASE"/>
    <property type="match status" value="1"/>
</dbReference>
<keyword evidence="2" id="KW-0698">rRNA processing</keyword>
<evidence type="ECO:0000256" key="1">
    <source>
        <dbReference type="ARBA" id="ARBA00022490"/>
    </source>
</evidence>